<dbReference type="RefSeq" id="WP_065157225.1">
    <property type="nucleotide sequence ID" value="NZ_LZLQ01000018.1"/>
</dbReference>
<sequence length="352" mass="40119">MKRLDDAMLKTIRILRDESQRSALANAARHRLGGDALSFLCETHQELPPQPAAARRTLILFAHYDPQGVIDPYVAYYLNELNRLGATIIFVSGSPTLIPESVAPIKSVCAGIYTRHTLSLDFGSWHLAWCILRQHGWSLDQFDRLVLANDSVYGPLYPIEEMWNTFRDADMYGAIESEEQGLHLQSFFLVWDLNPRTRRFLNRFWNRFHYIVDKNTLVQKYEIGLSRRARKAGLRIKPFLSAATIKAAYEQSSAHQWADKFDGEPFNNTLYFWDGLIEHLRFPFLKTVLPRRNSPWHDSMAELQNFLEQHTAYPYALIQSNLDRLGCGAASWGVESPAGSTAATADVAGQTP</sequence>
<dbReference type="AlphaFoldDB" id="A0A1A3NDI1"/>
<protein>
    <recommendedName>
        <fullName evidence="3">Rhamnan synthesis protein F</fullName>
    </recommendedName>
</protein>
<keyword evidence="2" id="KW-1185">Reference proteome</keyword>
<dbReference type="Proteomes" id="UP000093629">
    <property type="component" value="Unassembled WGS sequence"/>
</dbReference>
<dbReference type="Pfam" id="PF05045">
    <property type="entry name" value="RgpF"/>
    <property type="match status" value="1"/>
</dbReference>
<name>A0A1A3NDI1_MYCAS</name>
<organism evidence="1 2">
    <name type="scientific">Mycobacterium asiaticum</name>
    <dbReference type="NCBI Taxonomy" id="1790"/>
    <lineage>
        <taxon>Bacteria</taxon>
        <taxon>Bacillati</taxon>
        <taxon>Actinomycetota</taxon>
        <taxon>Actinomycetes</taxon>
        <taxon>Mycobacteriales</taxon>
        <taxon>Mycobacteriaceae</taxon>
        <taxon>Mycobacterium</taxon>
    </lineage>
</organism>
<dbReference type="EMBL" id="LZLQ01000018">
    <property type="protein sequence ID" value="OBK19164.1"/>
    <property type="molecule type" value="Genomic_DNA"/>
</dbReference>
<dbReference type="OrthoDB" id="9815339at2"/>
<dbReference type="InterPro" id="IPR007739">
    <property type="entry name" value="RgpF"/>
</dbReference>
<evidence type="ECO:0008006" key="3">
    <source>
        <dbReference type="Google" id="ProtNLM"/>
    </source>
</evidence>
<accession>A0A1A3NDI1</accession>
<evidence type="ECO:0000313" key="2">
    <source>
        <dbReference type="Proteomes" id="UP000093629"/>
    </source>
</evidence>
<proteinExistence type="predicted"/>
<reference evidence="1 2" key="1">
    <citation type="submission" date="2016-06" db="EMBL/GenBank/DDBJ databases">
        <authorList>
            <person name="Kjaerup R.B."/>
            <person name="Dalgaard T.S."/>
            <person name="Juul-Madsen H.R."/>
        </authorList>
    </citation>
    <scope>NUCLEOTIDE SEQUENCE [LARGE SCALE GENOMIC DNA]</scope>
    <source>
        <strain evidence="1 2">1245139.5</strain>
    </source>
</reference>
<gene>
    <name evidence="1" type="ORF">A5636_19460</name>
</gene>
<evidence type="ECO:0000313" key="1">
    <source>
        <dbReference type="EMBL" id="OBK19164.1"/>
    </source>
</evidence>
<comment type="caution">
    <text evidence="1">The sequence shown here is derived from an EMBL/GenBank/DDBJ whole genome shotgun (WGS) entry which is preliminary data.</text>
</comment>